<dbReference type="RefSeq" id="WP_174153002.1">
    <property type="nucleotide sequence ID" value="NZ_JAFLNA010000018.1"/>
</dbReference>
<name>A0ABS3EQ18_9HYPH</name>
<gene>
    <name evidence="2" type="ORF">JZX89_25535</name>
</gene>
<keyword evidence="3" id="KW-1185">Reference proteome</keyword>
<sequence length="391" mass="42387">MKPTTIGSSPRLLTGVPLQGNVPAIPINTGAIVLSELQVQEAEKMLAALDFRAMQSGEVIRIGLEAEQALQRTLDGFLARFDKNSAAAVFELFGRLEQGVEDADLPEILDKLQNGGKKGFLSSLLGRFRGKRPEEVAAEFLAEIGDLITGRTKTLADRMMKLEGELSGEMQKLFGELQALDALKQSYGAHFSDFTVAAAVAHAFLDKARAYVADEEAQLNPADPVAQTRMVEFKDKLQLIESRALALEGTYTRLPADQLVIQQIEQAGIATLQETATTVASRFASIKMTLLSIHGAFAVKSVQQLADRQAKLDKQLTEMRGRALKDIAVTAAQAPGDNRLAQAKQIEQIIATTSEIHGLVAAAKKSTEEKFEQARQKFAAARQELAALSSQ</sequence>
<dbReference type="Proteomes" id="UP000664699">
    <property type="component" value="Unassembled WGS sequence"/>
</dbReference>
<evidence type="ECO:0000256" key="1">
    <source>
        <dbReference type="SAM" id="Coils"/>
    </source>
</evidence>
<dbReference type="EMBL" id="JAFLNA010000018">
    <property type="protein sequence ID" value="MBO0134106.1"/>
    <property type="molecule type" value="Genomic_DNA"/>
</dbReference>
<reference evidence="2 3" key="1">
    <citation type="submission" date="2021-03" db="EMBL/GenBank/DDBJ databases">
        <title>Whole genome sequence of Agrobacterium sp. strain Rnr.</title>
        <authorList>
            <person name="Mafakheri H."/>
            <person name="Taghavi S.M."/>
            <person name="Nemanja K."/>
            <person name="Osdaghi E."/>
        </authorList>
    </citation>
    <scope>NUCLEOTIDE SEQUENCE [LARGE SCALE GENOMIC DNA]</scope>
    <source>
        <strain evidence="2 3">Rnr</strain>
    </source>
</reference>
<evidence type="ECO:0000313" key="3">
    <source>
        <dbReference type="Proteomes" id="UP000664699"/>
    </source>
</evidence>
<protein>
    <recommendedName>
        <fullName evidence="4">Toxic anion resistance protein</fullName>
    </recommendedName>
</protein>
<feature type="coiled-coil region" evidence="1">
    <location>
        <begin position="364"/>
        <end position="391"/>
    </location>
</feature>
<accession>A0ABS3EQ18</accession>
<evidence type="ECO:0000313" key="2">
    <source>
        <dbReference type="EMBL" id="MBO0134106.1"/>
    </source>
</evidence>
<comment type="caution">
    <text evidence="2">The sequence shown here is derived from an EMBL/GenBank/DDBJ whole genome shotgun (WGS) entry which is preliminary data.</text>
</comment>
<organism evidence="2 3">
    <name type="scientific">Agrobacterium burrii</name>
    <dbReference type="NCBI Taxonomy" id="2815339"/>
    <lineage>
        <taxon>Bacteria</taxon>
        <taxon>Pseudomonadati</taxon>
        <taxon>Pseudomonadota</taxon>
        <taxon>Alphaproteobacteria</taxon>
        <taxon>Hyphomicrobiales</taxon>
        <taxon>Rhizobiaceae</taxon>
        <taxon>Rhizobium/Agrobacterium group</taxon>
        <taxon>Agrobacterium</taxon>
        <taxon>Agrobacterium tumefaciens complex</taxon>
    </lineage>
</organism>
<keyword evidence="1" id="KW-0175">Coiled coil</keyword>
<evidence type="ECO:0008006" key="4">
    <source>
        <dbReference type="Google" id="ProtNLM"/>
    </source>
</evidence>
<proteinExistence type="predicted"/>